<gene>
    <name evidence="6" type="primary">rdgC</name>
    <name evidence="6" type="ORF">GCM10023211_17970</name>
</gene>
<keyword evidence="5" id="KW-0233">DNA recombination</keyword>
<evidence type="ECO:0000256" key="1">
    <source>
        <dbReference type="ARBA" id="ARBA00004453"/>
    </source>
</evidence>
<reference evidence="7" key="1">
    <citation type="journal article" date="2019" name="Int. J. Syst. Evol. Microbiol.">
        <title>The Global Catalogue of Microorganisms (GCM) 10K type strain sequencing project: providing services to taxonomists for standard genome sequencing and annotation.</title>
        <authorList>
            <consortium name="The Broad Institute Genomics Platform"/>
            <consortium name="The Broad Institute Genome Sequencing Center for Infectious Disease"/>
            <person name="Wu L."/>
            <person name="Ma J."/>
        </authorList>
    </citation>
    <scope>NUCLEOTIDE SEQUENCE [LARGE SCALE GENOMIC DNA]</scope>
    <source>
        <strain evidence="7">JCM 18050</strain>
    </source>
</reference>
<evidence type="ECO:0000256" key="2">
    <source>
        <dbReference type="ARBA" id="ARBA00008657"/>
    </source>
</evidence>
<dbReference type="RefSeq" id="WP_345491340.1">
    <property type="nucleotide sequence ID" value="NZ_BAABHY010000003.1"/>
</dbReference>
<dbReference type="Proteomes" id="UP001500171">
    <property type="component" value="Unassembled WGS sequence"/>
</dbReference>
<dbReference type="NCBIfam" id="NF001464">
    <property type="entry name" value="PRK00321.1-5"/>
    <property type="match status" value="1"/>
</dbReference>
<protein>
    <recommendedName>
        <fullName evidence="3">Recombination-associated protein RdgC</fullName>
    </recommendedName>
</protein>
<dbReference type="Pfam" id="PF04381">
    <property type="entry name" value="RdgC"/>
    <property type="match status" value="1"/>
</dbReference>
<dbReference type="PANTHER" id="PTHR38103:SF1">
    <property type="entry name" value="RECOMBINATION-ASSOCIATED PROTEIN RDGC"/>
    <property type="match status" value="1"/>
</dbReference>
<evidence type="ECO:0000256" key="5">
    <source>
        <dbReference type="ARBA" id="ARBA00023172"/>
    </source>
</evidence>
<dbReference type="PANTHER" id="PTHR38103">
    <property type="entry name" value="RECOMBINATION-ASSOCIATED PROTEIN RDGC"/>
    <property type="match status" value="1"/>
</dbReference>
<evidence type="ECO:0000313" key="7">
    <source>
        <dbReference type="Proteomes" id="UP001500171"/>
    </source>
</evidence>
<evidence type="ECO:0000313" key="6">
    <source>
        <dbReference type="EMBL" id="GAA5111898.1"/>
    </source>
</evidence>
<name>A0ABP9N8E4_9GAMM</name>
<organism evidence="6 7">
    <name type="scientific">Orbus sasakiae</name>
    <dbReference type="NCBI Taxonomy" id="1078475"/>
    <lineage>
        <taxon>Bacteria</taxon>
        <taxon>Pseudomonadati</taxon>
        <taxon>Pseudomonadota</taxon>
        <taxon>Gammaproteobacteria</taxon>
        <taxon>Orbales</taxon>
        <taxon>Orbaceae</taxon>
        <taxon>Orbus</taxon>
    </lineage>
</organism>
<comment type="similarity">
    <text evidence="2">Belongs to the RdgC family.</text>
</comment>
<accession>A0ABP9N8E4</accession>
<keyword evidence="7" id="KW-1185">Reference proteome</keyword>
<sequence>MLWFKNAIIYQLNKDYLLDKHIVEQAINANPFMPCGNTDSAKSGWVSPYGEHGDNPLLIDIDGQLLLRLKKEIKILPSSVVKQALADKINKQEDALGRKLKKAEKLSLKDEVFIDLLPRAFSKYQHIWLWLDTKHKRVIVDSASFKQAEDLLALLRKEMGSLALTPLSTETPLEKTMTDWVRNAVVYPDIKLGDEVELKDAVEDKQIVRCKHQEIDSHEIFVHIDAGKQVSKLKLVDERGLSFILNRDYTLKRIKFEGDILDKNEDFMPEERDRKLEADFVIMTNALADTINSLIKIIN</sequence>
<evidence type="ECO:0000256" key="4">
    <source>
        <dbReference type="ARBA" id="ARBA00022490"/>
    </source>
</evidence>
<proteinExistence type="inferred from homology"/>
<dbReference type="EMBL" id="BAABHY010000003">
    <property type="protein sequence ID" value="GAA5111898.1"/>
    <property type="molecule type" value="Genomic_DNA"/>
</dbReference>
<dbReference type="InterPro" id="IPR007476">
    <property type="entry name" value="RdgC"/>
</dbReference>
<comment type="caution">
    <text evidence="6">The sequence shown here is derived from an EMBL/GenBank/DDBJ whole genome shotgun (WGS) entry which is preliminary data.</text>
</comment>
<comment type="subcellular location">
    <subcellularLocation>
        <location evidence="1">Cytoplasm</location>
        <location evidence="1">Nucleoid</location>
    </subcellularLocation>
</comment>
<keyword evidence="4" id="KW-0963">Cytoplasm</keyword>
<evidence type="ECO:0000256" key="3">
    <source>
        <dbReference type="ARBA" id="ARBA00022296"/>
    </source>
</evidence>